<feature type="region of interest" description="Disordered" evidence="1">
    <location>
        <begin position="396"/>
        <end position="480"/>
    </location>
</feature>
<evidence type="ECO:0000313" key="4">
    <source>
        <dbReference type="Proteomes" id="UP001633002"/>
    </source>
</evidence>
<evidence type="ECO:0000259" key="2">
    <source>
        <dbReference type="Pfam" id="PF13966"/>
    </source>
</evidence>
<proteinExistence type="predicted"/>
<feature type="compositionally biased region" description="Polar residues" evidence="1">
    <location>
        <begin position="459"/>
        <end position="480"/>
    </location>
</feature>
<evidence type="ECO:0000313" key="3">
    <source>
        <dbReference type="EMBL" id="KAL3694386.1"/>
    </source>
</evidence>
<accession>A0ABD3HUD9</accession>
<feature type="compositionally biased region" description="Basic and acidic residues" evidence="1">
    <location>
        <begin position="421"/>
        <end position="447"/>
    </location>
</feature>
<name>A0ABD3HUD9_9MARC</name>
<comment type="caution">
    <text evidence="3">The sequence shown here is derived from an EMBL/GenBank/DDBJ whole genome shotgun (WGS) entry which is preliminary data.</text>
</comment>
<dbReference type="InterPro" id="IPR026960">
    <property type="entry name" value="RVT-Znf"/>
</dbReference>
<feature type="domain" description="Reverse transcriptase zinc-binding" evidence="2">
    <location>
        <begin position="221"/>
        <end position="287"/>
    </location>
</feature>
<keyword evidence="4" id="KW-1185">Reference proteome</keyword>
<dbReference type="Proteomes" id="UP001633002">
    <property type="component" value="Unassembled WGS sequence"/>
</dbReference>
<dbReference type="Pfam" id="PF13966">
    <property type="entry name" value="zf-RVT"/>
    <property type="match status" value="1"/>
</dbReference>
<protein>
    <recommendedName>
        <fullName evidence="2">Reverse transcriptase zinc-binding domain-containing protein</fullName>
    </recommendedName>
</protein>
<dbReference type="AlphaFoldDB" id="A0ABD3HUD9"/>
<gene>
    <name evidence="3" type="ORF">R1sor_008037</name>
</gene>
<organism evidence="3 4">
    <name type="scientific">Riccia sorocarpa</name>
    <dbReference type="NCBI Taxonomy" id="122646"/>
    <lineage>
        <taxon>Eukaryota</taxon>
        <taxon>Viridiplantae</taxon>
        <taxon>Streptophyta</taxon>
        <taxon>Embryophyta</taxon>
        <taxon>Marchantiophyta</taxon>
        <taxon>Marchantiopsida</taxon>
        <taxon>Marchantiidae</taxon>
        <taxon>Marchantiales</taxon>
        <taxon>Ricciaceae</taxon>
        <taxon>Riccia</taxon>
    </lineage>
</organism>
<sequence length="536" mass="62148">MRLKHLLRVFELDTEDGATKAEDWVVALQSILQQVVAKKQGGRDRGQWKIQEILLTDCPQRIRGAPITSGLLTAWHEARRHLTLETGPLITSGETSINAYLDIAERQNILTREATRAIRNVLNRKRIRTVGAWMDWAWWGKSPRPLSQHDQLTLDHGLTLDVQSTFLTKLEWKWRVGNRHTSSWTLSTKTCKKLLTRRISGHSPMNRKWGRADSPRRWAKRLTKVWKSFLPPREKAWMWKLIQHGLPTLERIRKWRQDEPGTCRRCNREAESPSHLFWSCEHARLVWNDTRFLTEETTGFFPCQVGLIEEIDEAFRGNCPEKYFLLMAILRTIWLDRNTKVYTGNTTKLPLMYTLLTIRNMAEAQRFGAPEHSRKRRKMEELLTFATTIIDRAGGETDWAEDIPRSREQNEDLPGTNNTDHSTDKSGRRSTTRLEDANAQQETERNTTEFSPQDAIAPQHQNTPGSYASCEETSSSQWSLNPSGVITTNSAYVTIKDFAFSLVALVRMRLLLCGVDSQKQQPWIVERKELENFPYR</sequence>
<evidence type="ECO:0000256" key="1">
    <source>
        <dbReference type="SAM" id="MobiDB-lite"/>
    </source>
</evidence>
<dbReference type="EMBL" id="JBJQOH010000003">
    <property type="protein sequence ID" value="KAL3694386.1"/>
    <property type="molecule type" value="Genomic_DNA"/>
</dbReference>
<reference evidence="3 4" key="1">
    <citation type="submission" date="2024-09" db="EMBL/GenBank/DDBJ databases">
        <title>Chromosome-scale assembly of Riccia sorocarpa.</title>
        <authorList>
            <person name="Paukszto L."/>
        </authorList>
    </citation>
    <scope>NUCLEOTIDE SEQUENCE [LARGE SCALE GENOMIC DNA]</scope>
    <source>
        <strain evidence="3">LP-2024</strain>
        <tissue evidence="3">Aerial parts of the thallus</tissue>
    </source>
</reference>